<sequence length="59" mass="6545">NNIGQKGAISNGVNAKKLPYFATAVQNQARFHNISETDRFRGVPKMLRQNFDTIAILAV</sequence>
<dbReference type="EMBL" id="BARS01008121">
    <property type="protein sequence ID" value="GAF74262.1"/>
    <property type="molecule type" value="Genomic_DNA"/>
</dbReference>
<name>X0SED7_9ZZZZ</name>
<feature type="non-terminal residue" evidence="1">
    <location>
        <position position="1"/>
    </location>
</feature>
<protein>
    <submittedName>
        <fullName evidence="1">Uncharacterized protein</fullName>
    </submittedName>
</protein>
<gene>
    <name evidence="1" type="ORF">S01H1_15554</name>
</gene>
<organism evidence="1">
    <name type="scientific">marine sediment metagenome</name>
    <dbReference type="NCBI Taxonomy" id="412755"/>
    <lineage>
        <taxon>unclassified sequences</taxon>
        <taxon>metagenomes</taxon>
        <taxon>ecological metagenomes</taxon>
    </lineage>
</organism>
<dbReference type="AlphaFoldDB" id="X0SED7"/>
<accession>X0SED7</accession>
<comment type="caution">
    <text evidence="1">The sequence shown here is derived from an EMBL/GenBank/DDBJ whole genome shotgun (WGS) entry which is preliminary data.</text>
</comment>
<proteinExistence type="predicted"/>
<reference evidence="1" key="1">
    <citation type="journal article" date="2014" name="Front. Microbiol.">
        <title>High frequency of phylogenetically diverse reductive dehalogenase-homologous genes in deep subseafloor sedimentary metagenomes.</title>
        <authorList>
            <person name="Kawai M."/>
            <person name="Futagami T."/>
            <person name="Toyoda A."/>
            <person name="Takaki Y."/>
            <person name="Nishi S."/>
            <person name="Hori S."/>
            <person name="Arai W."/>
            <person name="Tsubouchi T."/>
            <person name="Morono Y."/>
            <person name="Uchiyama I."/>
            <person name="Ito T."/>
            <person name="Fujiyama A."/>
            <person name="Inagaki F."/>
            <person name="Takami H."/>
        </authorList>
    </citation>
    <scope>NUCLEOTIDE SEQUENCE</scope>
    <source>
        <strain evidence="1">Expedition CK06-06</strain>
    </source>
</reference>
<evidence type="ECO:0000313" key="1">
    <source>
        <dbReference type="EMBL" id="GAF74262.1"/>
    </source>
</evidence>